<dbReference type="Proteomes" id="UP000053240">
    <property type="component" value="Unassembled WGS sequence"/>
</dbReference>
<keyword evidence="2" id="KW-1185">Reference proteome</keyword>
<reference evidence="1 2" key="1">
    <citation type="journal article" date="2015" name="Nat. Commun.">
        <title>Outbred genome sequencing and CRISPR/Cas9 gene editing in butterflies.</title>
        <authorList>
            <person name="Li X."/>
            <person name="Fan D."/>
            <person name="Zhang W."/>
            <person name="Liu G."/>
            <person name="Zhang L."/>
            <person name="Zhao L."/>
            <person name="Fang X."/>
            <person name="Chen L."/>
            <person name="Dong Y."/>
            <person name="Chen Y."/>
            <person name="Ding Y."/>
            <person name="Zhao R."/>
            <person name="Feng M."/>
            <person name="Zhu Y."/>
            <person name="Feng Y."/>
            <person name="Jiang X."/>
            <person name="Zhu D."/>
            <person name="Xiang H."/>
            <person name="Feng X."/>
            <person name="Li S."/>
            <person name="Wang J."/>
            <person name="Zhang G."/>
            <person name="Kronforst M.R."/>
            <person name="Wang W."/>
        </authorList>
    </citation>
    <scope>NUCLEOTIDE SEQUENCE [LARGE SCALE GENOMIC DNA]</scope>
    <source>
        <strain evidence="1">Ya'a_city_454_Pm</strain>
        <tissue evidence="1">Whole body</tissue>
    </source>
</reference>
<dbReference type="InParanoid" id="A0A0N1IIH5"/>
<proteinExistence type="predicted"/>
<organism evidence="1 2">
    <name type="scientific">Papilio machaon</name>
    <name type="common">Old World swallowtail butterfly</name>
    <dbReference type="NCBI Taxonomy" id="76193"/>
    <lineage>
        <taxon>Eukaryota</taxon>
        <taxon>Metazoa</taxon>
        <taxon>Ecdysozoa</taxon>
        <taxon>Arthropoda</taxon>
        <taxon>Hexapoda</taxon>
        <taxon>Insecta</taxon>
        <taxon>Pterygota</taxon>
        <taxon>Neoptera</taxon>
        <taxon>Endopterygota</taxon>
        <taxon>Lepidoptera</taxon>
        <taxon>Glossata</taxon>
        <taxon>Ditrysia</taxon>
        <taxon>Papilionoidea</taxon>
        <taxon>Papilionidae</taxon>
        <taxon>Papilioninae</taxon>
        <taxon>Papilio</taxon>
    </lineage>
</organism>
<gene>
    <name evidence="1" type="ORF">RR48_01925</name>
</gene>
<evidence type="ECO:0000313" key="2">
    <source>
        <dbReference type="Proteomes" id="UP000053240"/>
    </source>
</evidence>
<protein>
    <submittedName>
        <fullName evidence="1">Uncharacterized protein</fullName>
    </submittedName>
</protein>
<dbReference type="AlphaFoldDB" id="A0A0N1IIH5"/>
<dbReference type="EMBL" id="KQ460240">
    <property type="protein sequence ID" value="KPJ16394.1"/>
    <property type="molecule type" value="Genomic_DNA"/>
</dbReference>
<name>A0A0N1IIH5_PAPMA</name>
<evidence type="ECO:0000313" key="1">
    <source>
        <dbReference type="EMBL" id="KPJ16394.1"/>
    </source>
</evidence>
<accession>A0A0N1IIH5</accession>
<sequence length="40" mass="4394">MFSDILKALNFAQVAITMLGMLGLQGRTLRAHMTLACQDI</sequence>